<proteinExistence type="predicted"/>
<reference evidence="2" key="1">
    <citation type="submission" date="2018-11" db="EMBL/GenBank/DDBJ databases">
        <authorList>
            <consortium name="Genoscope - CEA"/>
            <person name="William W."/>
        </authorList>
    </citation>
    <scope>NUCLEOTIDE SEQUENCE</scope>
</reference>
<dbReference type="Gene3D" id="1.20.1280.50">
    <property type="match status" value="1"/>
</dbReference>
<dbReference type="PROSITE" id="PS50181">
    <property type="entry name" value="FBOX"/>
    <property type="match status" value="1"/>
</dbReference>
<dbReference type="EMBL" id="LR031873">
    <property type="protein sequence ID" value="VDD11479.1"/>
    <property type="molecule type" value="Genomic_DNA"/>
</dbReference>
<dbReference type="PANTHER" id="PTHR31370">
    <property type="entry name" value="F-BOX PROTEIN FAMILY-LIKE"/>
    <property type="match status" value="1"/>
</dbReference>
<sequence>MKIGDLLSELLLSLPEDVFTLISRLLSPSDVCNLSLCCKTLRDLVDSEKIWLVQCEVVKVLPLSEIVQWRTGISSYKALCRFLVEVTKPLVGVWVHQNPELGNVVYVMSGFLSVIGCRIIPQEVGSLGIQKGRLLWSPVFEIVSGFDGSARFFLHGIDRESSYLYPGFVTSIDKCCNVLLLEVEPKRREIERTEKVRFPFCKLPFCDRRKLLYLVTGHVGLPVPELSLKDDKATSLERRTMLLKRHKFGGNWSHMSLEDEFCYDPIQVEINDELWTHLGYGGDFRHVDDEIQVQGTQRKSLSKYFRIGIKNILRRSSSTGSSSSSAKQQASCSSEIRRFNLQTFLSSGDFVGLSVKASKIKLTSYRGWPSMHETHFALYKLPIKIPVEENQEYAGLWGGTFGWPPGKCTEDKPGKALFLLMLTYEKSQDGSDRLLVGTKILEGTHYVMHPNGSAMFVVKIDTLSLEPFPLDADGRDFEHSYTGRGISDGYGFRYPGSKPGSLYVISDDHFAFVWHETKHVFTLKRVNLEEILKKGLGMCVPPLPPINNFTYMGRSYTNVFTESWFYSSSSDSDE</sequence>
<dbReference type="InterPro" id="IPR001810">
    <property type="entry name" value="F-box_dom"/>
</dbReference>
<evidence type="ECO:0000259" key="1">
    <source>
        <dbReference type="PROSITE" id="PS50181"/>
    </source>
</evidence>
<evidence type="ECO:0000313" key="2">
    <source>
        <dbReference type="EMBL" id="VDD11479.1"/>
    </source>
</evidence>
<dbReference type="SMART" id="SM00256">
    <property type="entry name" value="FBOX"/>
    <property type="match status" value="1"/>
</dbReference>
<gene>
    <name evidence="2" type="ORF">BOLC4T26170H</name>
</gene>
<organism evidence="2">
    <name type="scientific">Brassica oleracea</name>
    <name type="common">Wild cabbage</name>
    <dbReference type="NCBI Taxonomy" id="3712"/>
    <lineage>
        <taxon>Eukaryota</taxon>
        <taxon>Viridiplantae</taxon>
        <taxon>Streptophyta</taxon>
        <taxon>Embryophyta</taxon>
        <taxon>Tracheophyta</taxon>
        <taxon>Spermatophyta</taxon>
        <taxon>Magnoliopsida</taxon>
        <taxon>eudicotyledons</taxon>
        <taxon>Gunneridae</taxon>
        <taxon>Pentapetalae</taxon>
        <taxon>rosids</taxon>
        <taxon>malvids</taxon>
        <taxon>Brassicales</taxon>
        <taxon>Brassicaceae</taxon>
        <taxon>Brassiceae</taxon>
        <taxon>Brassica</taxon>
    </lineage>
</organism>
<dbReference type="AlphaFoldDB" id="A0A3P6CVI4"/>
<dbReference type="Pfam" id="PF12014">
    <property type="entry name" value="Cyclin_D1_bind"/>
    <property type="match status" value="1"/>
</dbReference>
<dbReference type="SUPFAM" id="SSF81383">
    <property type="entry name" value="F-box domain"/>
    <property type="match status" value="1"/>
</dbReference>
<dbReference type="InterPro" id="IPR040275">
    <property type="entry name" value="At5g39450-like"/>
</dbReference>
<accession>A0A3P6CVI4</accession>
<dbReference type="InterPro" id="IPR036047">
    <property type="entry name" value="F-box-like_dom_sf"/>
</dbReference>
<dbReference type="Pfam" id="PF00646">
    <property type="entry name" value="F-box"/>
    <property type="match status" value="1"/>
</dbReference>
<feature type="domain" description="F-box" evidence="1">
    <location>
        <begin position="8"/>
        <end position="54"/>
    </location>
</feature>
<name>A0A3P6CVI4_BRAOL</name>
<dbReference type="PANTHER" id="PTHR31370:SF2">
    <property type="entry name" value="OS08G0105100 PROTEIN"/>
    <property type="match status" value="1"/>
</dbReference>
<protein>
    <recommendedName>
        <fullName evidence="1">F-box domain-containing protein</fullName>
    </recommendedName>
</protein>